<feature type="domain" description="Potassium channel" evidence="3">
    <location>
        <begin position="623"/>
        <end position="702"/>
    </location>
</feature>
<dbReference type="Pfam" id="PF00805">
    <property type="entry name" value="Pentapeptide"/>
    <property type="match status" value="1"/>
</dbReference>
<keyword evidence="2" id="KW-0472">Membrane</keyword>
<dbReference type="EMBL" id="FZNQ01000006">
    <property type="protein sequence ID" value="SNR43106.1"/>
    <property type="molecule type" value="Genomic_DNA"/>
</dbReference>
<evidence type="ECO:0000313" key="5">
    <source>
        <dbReference type="Proteomes" id="UP000198397"/>
    </source>
</evidence>
<evidence type="ECO:0000259" key="3">
    <source>
        <dbReference type="Pfam" id="PF07885"/>
    </source>
</evidence>
<dbReference type="RefSeq" id="WP_089384482.1">
    <property type="nucleotide sequence ID" value="NZ_FZNQ01000006.1"/>
</dbReference>
<evidence type="ECO:0000256" key="2">
    <source>
        <dbReference type="SAM" id="Phobius"/>
    </source>
</evidence>
<feature type="transmembrane region" description="Helical" evidence="2">
    <location>
        <begin position="677"/>
        <end position="697"/>
    </location>
</feature>
<accession>A0A238W953</accession>
<name>A0A238W953_HALVU</name>
<feature type="transmembrane region" description="Helical" evidence="2">
    <location>
        <begin position="647"/>
        <end position="665"/>
    </location>
</feature>
<feature type="region of interest" description="Disordered" evidence="1">
    <location>
        <begin position="1"/>
        <end position="26"/>
    </location>
</feature>
<dbReference type="OrthoDB" id="199127at2157"/>
<dbReference type="SUPFAM" id="SSF141571">
    <property type="entry name" value="Pentapeptide repeat-like"/>
    <property type="match status" value="1"/>
</dbReference>
<dbReference type="AlphaFoldDB" id="A0A238W953"/>
<sequence length="703" mass="77234">MADPEGTCDYVARKEDPSNWHGDDPDDWLLDNHQHRRGLEQEVWECPHESLDGEEYCAFHTSPEDMPDDVDEGERFVEVVNEVSAVDNEEAARRHKEFVGATFGAFDIENETLDAGDEHPIRLDHATFAHGLNAENAVFEHDVLARQARFETGEEEVIAELGWISFRHAEFREGTVSFWGAEFGEGTVSFADSEFGEGEVSFWGAEFGRGKVSFSDATFGGSNVVFSRAAFGEGRVSFNSAEFGGGRITFNNAEFGEGVVSFVGSEFGEGRVLFDSATFGEGMVLFDTAAFGEGRISFEGATVAAPLSFLNTRFDVASSVVLTDVNFRDDVAFGFGIGAVPAGNADKNVYEHSLDFSGATFRRALEFRGGVDSTTRIEQSDQEEQQFDFVFAGDVDFSDVTFQDGIDFSNTRFPSDAKFTDATLEGADFEHADVTGTENISTASFDGTNLTGANFSRAELAGASFERARLNRAELLWANLAGAKLYGALLGDARINRETDFWLDGDDNRRDPDGSPVPVRVLRRVKMAFRDQEPYCSYDPRYRGSDGSVSLEKAGEVYGTLENLARNNSLPGLASECFLGRKDVQLRKYWRDGETMMTVRSFVPTLVARYGESPARVLGTGAVTVLAFGLVYYAFGLVEHANSGYEATLFESLYFSGLTFTTLGYGDFAPVNQWGQVLAVFETSIGVVLLAILVFVFGRRATR</sequence>
<feature type="compositionally biased region" description="Basic and acidic residues" evidence="1">
    <location>
        <begin position="11"/>
        <end position="23"/>
    </location>
</feature>
<feature type="transmembrane region" description="Helical" evidence="2">
    <location>
        <begin position="617"/>
        <end position="635"/>
    </location>
</feature>
<dbReference type="Proteomes" id="UP000198397">
    <property type="component" value="Unassembled WGS sequence"/>
</dbReference>
<dbReference type="Pfam" id="PF13576">
    <property type="entry name" value="Pentapeptide_3"/>
    <property type="match status" value="1"/>
</dbReference>
<dbReference type="InterPro" id="IPR001646">
    <property type="entry name" value="5peptide_repeat"/>
</dbReference>
<evidence type="ECO:0000313" key="4">
    <source>
        <dbReference type="EMBL" id="SNR43106.1"/>
    </source>
</evidence>
<dbReference type="PANTHER" id="PTHR14136:SF17">
    <property type="entry name" value="BTB_POZ DOMAIN-CONTAINING PROTEIN KCTD9"/>
    <property type="match status" value="1"/>
</dbReference>
<protein>
    <submittedName>
        <fullName evidence="4">Uncharacterized protein YjbI, contains pentapeptide repeats</fullName>
    </submittedName>
</protein>
<dbReference type="Gene3D" id="2.160.20.80">
    <property type="entry name" value="E3 ubiquitin-protein ligase SopA"/>
    <property type="match status" value="1"/>
</dbReference>
<dbReference type="PANTHER" id="PTHR14136">
    <property type="entry name" value="BTB_POZ DOMAIN-CONTAINING PROTEIN KCTD9"/>
    <property type="match status" value="1"/>
</dbReference>
<evidence type="ECO:0000256" key="1">
    <source>
        <dbReference type="SAM" id="MobiDB-lite"/>
    </source>
</evidence>
<proteinExistence type="predicted"/>
<dbReference type="Gene3D" id="1.10.287.70">
    <property type="match status" value="1"/>
</dbReference>
<organism evidence="4 5">
    <name type="scientific">Halorubrum vacuolatum</name>
    <name type="common">Natronobacterium vacuolatum</name>
    <dbReference type="NCBI Taxonomy" id="63740"/>
    <lineage>
        <taxon>Archaea</taxon>
        <taxon>Methanobacteriati</taxon>
        <taxon>Methanobacteriota</taxon>
        <taxon>Stenosarchaea group</taxon>
        <taxon>Halobacteria</taxon>
        <taxon>Halobacteriales</taxon>
        <taxon>Haloferacaceae</taxon>
        <taxon>Halorubrum</taxon>
    </lineage>
</organism>
<keyword evidence="2" id="KW-0812">Transmembrane</keyword>
<keyword evidence="2" id="KW-1133">Transmembrane helix</keyword>
<keyword evidence="5" id="KW-1185">Reference proteome</keyword>
<dbReference type="Pfam" id="PF07885">
    <property type="entry name" value="Ion_trans_2"/>
    <property type="match status" value="1"/>
</dbReference>
<reference evidence="4 5" key="1">
    <citation type="submission" date="2017-06" db="EMBL/GenBank/DDBJ databases">
        <authorList>
            <person name="Kim H.J."/>
            <person name="Triplett B.A."/>
        </authorList>
    </citation>
    <scope>NUCLEOTIDE SEQUENCE [LARGE SCALE GENOMIC DNA]</scope>
    <source>
        <strain evidence="4 5">DSM 8800</strain>
    </source>
</reference>
<dbReference type="InterPro" id="IPR013099">
    <property type="entry name" value="K_chnl_dom"/>
</dbReference>
<dbReference type="SUPFAM" id="SSF81324">
    <property type="entry name" value="Voltage-gated potassium channels"/>
    <property type="match status" value="1"/>
</dbReference>
<gene>
    <name evidence="4" type="ORF">SAMN06264855_10663</name>
</gene>
<dbReference type="InterPro" id="IPR051082">
    <property type="entry name" value="Pentapeptide-BTB/POZ_domain"/>
</dbReference>